<feature type="domain" description="RNase H type-1" evidence="1">
    <location>
        <begin position="20"/>
        <end position="98"/>
    </location>
</feature>
<proteinExistence type="predicted"/>
<dbReference type="GO" id="GO:0003676">
    <property type="term" value="F:nucleic acid binding"/>
    <property type="evidence" value="ECO:0007669"/>
    <property type="project" value="InterPro"/>
</dbReference>
<dbReference type="Gramene" id="PNT76908">
    <property type="protein sequence ID" value="PNT76908"/>
    <property type="gene ID" value="BRADI_1g55484v3"/>
</dbReference>
<dbReference type="GO" id="GO:0004523">
    <property type="term" value="F:RNA-DNA hybrid ribonuclease activity"/>
    <property type="evidence" value="ECO:0007669"/>
    <property type="project" value="InterPro"/>
</dbReference>
<dbReference type="PANTHER" id="PTHR47074">
    <property type="entry name" value="BNAC02G40300D PROTEIN"/>
    <property type="match status" value="1"/>
</dbReference>
<dbReference type="InParanoid" id="A0A2K2DRK9"/>
<accession>A0A2K2DRK9</accession>
<dbReference type="EnsemblPlants" id="PNT76908">
    <property type="protein sequence ID" value="PNT76908"/>
    <property type="gene ID" value="BRADI_1g55484v3"/>
</dbReference>
<reference evidence="2 3" key="1">
    <citation type="journal article" date="2010" name="Nature">
        <title>Genome sequencing and analysis of the model grass Brachypodium distachyon.</title>
        <authorList>
            <consortium name="International Brachypodium Initiative"/>
        </authorList>
    </citation>
    <scope>NUCLEOTIDE SEQUENCE [LARGE SCALE GENOMIC DNA]</scope>
    <source>
        <strain evidence="2 3">Bd21</strain>
    </source>
</reference>
<reference evidence="2" key="2">
    <citation type="submission" date="2017-06" db="EMBL/GenBank/DDBJ databases">
        <title>WGS assembly of Brachypodium distachyon.</title>
        <authorList>
            <consortium name="The International Brachypodium Initiative"/>
            <person name="Lucas S."/>
            <person name="Harmon-Smith M."/>
            <person name="Lail K."/>
            <person name="Tice H."/>
            <person name="Grimwood J."/>
            <person name="Bruce D."/>
            <person name="Barry K."/>
            <person name="Shu S."/>
            <person name="Lindquist E."/>
            <person name="Wang M."/>
            <person name="Pitluck S."/>
            <person name="Vogel J.P."/>
            <person name="Garvin D.F."/>
            <person name="Mockler T.C."/>
            <person name="Schmutz J."/>
            <person name="Rokhsar D."/>
            <person name="Bevan M.W."/>
        </authorList>
    </citation>
    <scope>NUCLEOTIDE SEQUENCE</scope>
    <source>
        <strain evidence="2">Bd21</strain>
    </source>
</reference>
<evidence type="ECO:0000259" key="1">
    <source>
        <dbReference type="Pfam" id="PF13456"/>
    </source>
</evidence>
<dbReference type="InterPro" id="IPR002156">
    <property type="entry name" value="RNaseH_domain"/>
</dbReference>
<dbReference type="OrthoDB" id="696282at2759"/>
<dbReference type="Pfam" id="PF13456">
    <property type="entry name" value="RVT_3"/>
    <property type="match status" value="1"/>
</dbReference>
<dbReference type="AlphaFoldDB" id="A0A2K2DRK9"/>
<evidence type="ECO:0000313" key="3">
    <source>
        <dbReference type="EnsemblPlants" id="PNT76908"/>
    </source>
</evidence>
<gene>
    <name evidence="2" type="ORF">BRADI_1g55484v3</name>
</gene>
<dbReference type="PANTHER" id="PTHR47074:SF11">
    <property type="entry name" value="REVERSE TRANSCRIPTASE-LIKE PROTEIN"/>
    <property type="match status" value="1"/>
</dbReference>
<protein>
    <recommendedName>
        <fullName evidence="1">RNase H type-1 domain-containing protein</fullName>
    </recommendedName>
</protein>
<organism evidence="2">
    <name type="scientific">Brachypodium distachyon</name>
    <name type="common">Purple false brome</name>
    <name type="synonym">Trachynia distachya</name>
    <dbReference type="NCBI Taxonomy" id="15368"/>
    <lineage>
        <taxon>Eukaryota</taxon>
        <taxon>Viridiplantae</taxon>
        <taxon>Streptophyta</taxon>
        <taxon>Embryophyta</taxon>
        <taxon>Tracheophyta</taxon>
        <taxon>Spermatophyta</taxon>
        <taxon>Magnoliopsida</taxon>
        <taxon>Liliopsida</taxon>
        <taxon>Poales</taxon>
        <taxon>Poaceae</taxon>
        <taxon>BOP clade</taxon>
        <taxon>Pooideae</taxon>
        <taxon>Stipodae</taxon>
        <taxon>Brachypodieae</taxon>
        <taxon>Brachypodium</taxon>
    </lineage>
</organism>
<evidence type="ECO:0000313" key="2">
    <source>
        <dbReference type="EMBL" id="PNT76908.1"/>
    </source>
</evidence>
<keyword evidence="4" id="KW-1185">Reference proteome</keyword>
<dbReference type="Gene3D" id="3.30.420.10">
    <property type="entry name" value="Ribonuclease H-like superfamily/Ribonuclease H"/>
    <property type="match status" value="1"/>
</dbReference>
<name>A0A2K2DRK9_BRADI</name>
<dbReference type="Proteomes" id="UP000008810">
    <property type="component" value="Chromosome 1"/>
</dbReference>
<sequence>MVQHEVHKWSRPSPGWIKLNTDAVVDQQRGVACSGIVARDETGAFMSAKCRRYDHLVEPAVIELLACRDVMLFARQQAWQNIEVEMDRQVVVCAWDRTVDDRSLCG</sequence>
<evidence type="ECO:0000313" key="4">
    <source>
        <dbReference type="Proteomes" id="UP000008810"/>
    </source>
</evidence>
<dbReference type="EMBL" id="CM000880">
    <property type="protein sequence ID" value="PNT76908.1"/>
    <property type="molecule type" value="Genomic_DNA"/>
</dbReference>
<reference evidence="3" key="3">
    <citation type="submission" date="2018-08" db="UniProtKB">
        <authorList>
            <consortium name="EnsemblPlants"/>
        </authorList>
    </citation>
    <scope>IDENTIFICATION</scope>
    <source>
        <strain evidence="3">cv. Bd21</strain>
    </source>
</reference>
<dbReference type="InterPro" id="IPR052929">
    <property type="entry name" value="RNase_H-like_EbsB-rel"/>
</dbReference>
<dbReference type="InterPro" id="IPR036397">
    <property type="entry name" value="RNaseH_sf"/>
</dbReference>